<feature type="repeat" description="ANK" evidence="3">
    <location>
        <begin position="363"/>
        <end position="395"/>
    </location>
</feature>
<dbReference type="OMA" id="GCNVNNA"/>
<keyword evidence="5" id="KW-1185">Reference proteome</keyword>
<feature type="repeat" description="ANK" evidence="3">
    <location>
        <begin position="128"/>
        <end position="160"/>
    </location>
</feature>
<dbReference type="Pfam" id="PF12796">
    <property type="entry name" value="Ank_2"/>
    <property type="match status" value="2"/>
</dbReference>
<evidence type="ECO:0000256" key="3">
    <source>
        <dbReference type="PROSITE-ProRule" id="PRU00023"/>
    </source>
</evidence>
<dbReference type="PANTHER" id="PTHR24198:SF165">
    <property type="entry name" value="ANKYRIN REPEAT-CONTAINING PROTEIN-RELATED"/>
    <property type="match status" value="1"/>
</dbReference>
<evidence type="ECO:0000256" key="2">
    <source>
        <dbReference type="ARBA" id="ARBA00023043"/>
    </source>
</evidence>
<dbReference type="PROSITE" id="PS50297">
    <property type="entry name" value="ANK_REP_REGION"/>
    <property type="match status" value="3"/>
</dbReference>
<dbReference type="Pfam" id="PF00023">
    <property type="entry name" value="Ank"/>
    <property type="match status" value="3"/>
</dbReference>
<dbReference type="OrthoDB" id="426293at2759"/>
<evidence type="ECO:0000256" key="1">
    <source>
        <dbReference type="ARBA" id="ARBA00022737"/>
    </source>
</evidence>
<dbReference type="InterPro" id="IPR036770">
    <property type="entry name" value="Ankyrin_rpt-contain_sf"/>
</dbReference>
<reference evidence="4" key="1">
    <citation type="submission" date="2022-08" db="UniProtKB">
        <authorList>
            <consortium name="EnsemblMetazoa"/>
        </authorList>
    </citation>
    <scope>IDENTIFICATION</scope>
    <source>
        <strain evidence="4">05x7-T-G4-1.051#20</strain>
    </source>
</reference>
<accession>A0A8W8I632</accession>
<feature type="repeat" description="ANK" evidence="3">
    <location>
        <begin position="330"/>
        <end position="362"/>
    </location>
</feature>
<name>A0A8W8I632_MAGGI</name>
<dbReference type="Proteomes" id="UP000005408">
    <property type="component" value="Unassembled WGS sequence"/>
</dbReference>
<proteinExistence type="predicted"/>
<feature type="repeat" description="ANK" evidence="3">
    <location>
        <begin position="396"/>
        <end position="428"/>
    </location>
</feature>
<dbReference type="EnsemblMetazoa" id="G12746.2">
    <property type="protein sequence ID" value="G12746.2:cds"/>
    <property type="gene ID" value="G12746"/>
</dbReference>
<dbReference type="EnsemblMetazoa" id="G12746.1">
    <property type="protein sequence ID" value="G12746.1:cds"/>
    <property type="gene ID" value="G12746"/>
</dbReference>
<evidence type="ECO:0000313" key="5">
    <source>
        <dbReference type="Proteomes" id="UP000005408"/>
    </source>
</evidence>
<dbReference type="Gene3D" id="1.25.40.20">
    <property type="entry name" value="Ankyrin repeat-containing domain"/>
    <property type="match status" value="3"/>
</dbReference>
<dbReference type="PANTHER" id="PTHR24198">
    <property type="entry name" value="ANKYRIN REPEAT AND PROTEIN KINASE DOMAIN-CONTAINING PROTEIN"/>
    <property type="match status" value="1"/>
</dbReference>
<sequence length="584" mass="65664">MDDLEMRRAQAHLYERVVRGDSDIELLFQKYKDLLDMQITMGTTQTCICLKFLESHPLRHENALNEGLNIVLGDITRGKCRCRTEDQNQSNSVSATISLVHAAAGFGHIKILSLLNKYRCDMNAKTTSHKTPLYYAVKNRQLDVIDFLLGIGVDVNVLVYPEKYTALHEAVHLRYMDVVNKLLTVKNLKINIKNTKGESPLVHAVRIHFYEAFESLLEAGAKCDVQDEKGNTALMMAVIRGMDYVRPLIKKGANLNIKNKRNQTALSFALHLLMAEDTEMVCYLVENGADPNVTGDDGNPPIVLSSIAGAFDVAQKLIKHGAEVTSKNAQGYNALHVAAWNGYTDIVDLLLKTGMEHDTRTNDGNTPLSLAAHGDHLEVINMLLPLGCNVNNVDKDEDTPLLYATFNSNLKMVCKLVNAGADPDCRNHHNTTPLWNAVYKNDQDTIRYLLVKNVELEVSSRGIDQHAQSDVATVIYPVPRSLLYVAALQCSVDVVMTLILAGYNIYREQWVVDREFPYDSSPLLRRMLINFSSSPPRLLALCRVFFRRRFKGNLEENVSFLDIPGNLKNNLMLKNLIPEEFFKM</sequence>
<keyword evidence="2 3" id="KW-0040">ANK repeat</keyword>
<feature type="repeat" description="ANK" evidence="3">
    <location>
        <begin position="297"/>
        <end position="329"/>
    </location>
</feature>
<organism evidence="4 5">
    <name type="scientific">Magallana gigas</name>
    <name type="common">Pacific oyster</name>
    <name type="synonym">Crassostrea gigas</name>
    <dbReference type="NCBI Taxonomy" id="29159"/>
    <lineage>
        <taxon>Eukaryota</taxon>
        <taxon>Metazoa</taxon>
        <taxon>Spiralia</taxon>
        <taxon>Lophotrochozoa</taxon>
        <taxon>Mollusca</taxon>
        <taxon>Bivalvia</taxon>
        <taxon>Autobranchia</taxon>
        <taxon>Pteriomorphia</taxon>
        <taxon>Ostreida</taxon>
        <taxon>Ostreoidea</taxon>
        <taxon>Ostreidae</taxon>
        <taxon>Magallana</taxon>
    </lineage>
</organism>
<evidence type="ECO:0000313" key="4">
    <source>
        <dbReference type="EnsemblMetazoa" id="G12746.2:cds"/>
    </source>
</evidence>
<dbReference type="SMART" id="SM00248">
    <property type="entry name" value="ANK"/>
    <property type="match status" value="12"/>
</dbReference>
<feature type="repeat" description="ANK" evidence="3">
    <location>
        <begin position="196"/>
        <end position="228"/>
    </location>
</feature>
<dbReference type="AlphaFoldDB" id="A0A8W8I632"/>
<protein>
    <submittedName>
        <fullName evidence="4">Uncharacterized protein</fullName>
    </submittedName>
</protein>
<dbReference type="SUPFAM" id="SSF48403">
    <property type="entry name" value="Ankyrin repeat"/>
    <property type="match status" value="1"/>
</dbReference>
<dbReference type="PROSITE" id="PS50088">
    <property type="entry name" value="ANK_REPEAT"/>
    <property type="match status" value="6"/>
</dbReference>
<keyword evidence="1" id="KW-0677">Repeat</keyword>
<dbReference type="InterPro" id="IPR002110">
    <property type="entry name" value="Ankyrin_rpt"/>
</dbReference>